<proteinExistence type="predicted"/>
<feature type="transmembrane region" description="Helical" evidence="1">
    <location>
        <begin position="12"/>
        <end position="31"/>
    </location>
</feature>
<sequence>MGGWFDVVMGGWFGVVMGGWFDVVMGGWFDVVKGGWFDVVMGGWFDVVKGGWFDVVMGGWFDVVMGGWFGVVKGGWFGVVMGGWFGVVMGGWFGVVMGGWFDVVMGGWFDVVKGGWFGVVMGGWFGVVMGGWFDVVKGGWCDVVMGGWFGVVRLSLPPEFSEEEAFIRPVVVQVGGHPGEHTLNHKWKVDWSTYLASNRSWVVVEAAVRGGAGQDLGLVYKPGWKLGQLEAHDHIQVTRSLLEQLEFLDGARVAVVGWGHGGHNAARITTQDTSDPPTFVCTALINPITDWSLYASYYSEKYMGTAKVVPGGNYRGYEESSLLLQAGTFKNRSLLLVHGSADTDVHPDHTLKFSRALTKSGVIFRQQTYTDEGHDLDRVEMHLYRTLEQYISSSFPPYTEEELSLLFGKGPLP</sequence>
<keyword evidence="4" id="KW-1185">Reference proteome</keyword>
<dbReference type="AlphaFoldDB" id="A0AAE1NMI6"/>
<keyword evidence="1" id="KW-1133">Transmembrane helix</keyword>
<dbReference type="EMBL" id="JAWZYT010004711">
    <property type="protein sequence ID" value="KAK4292839.1"/>
    <property type="molecule type" value="Genomic_DNA"/>
</dbReference>
<feature type="transmembrane region" description="Helical" evidence="1">
    <location>
        <begin position="51"/>
        <end position="72"/>
    </location>
</feature>
<dbReference type="InterPro" id="IPR001375">
    <property type="entry name" value="Peptidase_S9_cat"/>
</dbReference>
<dbReference type="Pfam" id="PF00326">
    <property type="entry name" value="Peptidase_S9"/>
    <property type="match status" value="1"/>
</dbReference>
<reference evidence="3" key="1">
    <citation type="submission" date="2023-11" db="EMBL/GenBank/DDBJ databases">
        <title>Genome assemblies of two species of porcelain crab, Petrolisthes cinctipes and Petrolisthes manimaculis (Anomura: Porcellanidae).</title>
        <authorList>
            <person name="Angst P."/>
        </authorList>
    </citation>
    <scope>NUCLEOTIDE SEQUENCE</scope>
    <source>
        <strain evidence="3">PB745_02</strain>
        <tissue evidence="3">Gill</tissue>
    </source>
</reference>
<feature type="transmembrane region" description="Helical" evidence="1">
    <location>
        <begin position="84"/>
        <end position="109"/>
    </location>
</feature>
<evidence type="ECO:0000259" key="2">
    <source>
        <dbReference type="Pfam" id="PF00326"/>
    </source>
</evidence>
<evidence type="ECO:0000313" key="4">
    <source>
        <dbReference type="Proteomes" id="UP001292094"/>
    </source>
</evidence>
<name>A0AAE1NMI6_9EUCA</name>
<comment type="caution">
    <text evidence="3">The sequence shown here is derived from an EMBL/GenBank/DDBJ whole genome shotgun (WGS) entry which is preliminary data.</text>
</comment>
<dbReference type="GO" id="GO:0006508">
    <property type="term" value="P:proteolysis"/>
    <property type="evidence" value="ECO:0007669"/>
    <property type="project" value="InterPro"/>
</dbReference>
<dbReference type="GO" id="GO:0008236">
    <property type="term" value="F:serine-type peptidase activity"/>
    <property type="evidence" value="ECO:0007669"/>
    <property type="project" value="InterPro"/>
</dbReference>
<dbReference type="Gene3D" id="3.40.50.1820">
    <property type="entry name" value="alpha/beta hydrolase"/>
    <property type="match status" value="1"/>
</dbReference>
<evidence type="ECO:0000313" key="3">
    <source>
        <dbReference type="EMBL" id="KAK4292839.1"/>
    </source>
</evidence>
<feature type="domain" description="Peptidase S9 prolyl oligopeptidase catalytic" evidence="2">
    <location>
        <begin position="187"/>
        <end position="392"/>
    </location>
</feature>
<dbReference type="PANTHER" id="PTHR11731:SF135">
    <property type="entry name" value="INACTIVE DIPEPTIDYL PEPTIDASE 10-LIKE PROTEIN"/>
    <property type="match status" value="1"/>
</dbReference>
<evidence type="ECO:0000256" key="1">
    <source>
        <dbReference type="SAM" id="Phobius"/>
    </source>
</evidence>
<keyword evidence="1" id="KW-0472">Membrane</keyword>
<organism evidence="3 4">
    <name type="scientific">Petrolisthes manimaculis</name>
    <dbReference type="NCBI Taxonomy" id="1843537"/>
    <lineage>
        <taxon>Eukaryota</taxon>
        <taxon>Metazoa</taxon>
        <taxon>Ecdysozoa</taxon>
        <taxon>Arthropoda</taxon>
        <taxon>Crustacea</taxon>
        <taxon>Multicrustacea</taxon>
        <taxon>Malacostraca</taxon>
        <taxon>Eumalacostraca</taxon>
        <taxon>Eucarida</taxon>
        <taxon>Decapoda</taxon>
        <taxon>Pleocyemata</taxon>
        <taxon>Anomura</taxon>
        <taxon>Galatheoidea</taxon>
        <taxon>Porcellanidae</taxon>
        <taxon>Petrolisthes</taxon>
    </lineage>
</organism>
<dbReference type="SUPFAM" id="SSF53474">
    <property type="entry name" value="alpha/beta-Hydrolases"/>
    <property type="match status" value="1"/>
</dbReference>
<dbReference type="InterPro" id="IPR050278">
    <property type="entry name" value="Serine_Prot_S9B/DPPIV"/>
</dbReference>
<gene>
    <name evidence="3" type="ORF">Pmani_034417</name>
</gene>
<dbReference type="Proteomes" id="UP001292094">
    <property type="component" value="Unassembled WGS sequence"/>
</dbReference>
<dbReference type="InterPro" id="IPR029058">
    <property type="entry name" value="AB_hydrolase_fold"/>
</dbReference>
<accession>A0AAE1NMI6</accession>
<keyword evidence="1" id="KW-0812">Transmembrane</keyword>
<protein>
    <recommendedName>
        <fullName evidence="2">Peptidase S9 prolyl oligopeptidase catalytic domain-containing protein</fullName>
    </recommendedName>
</protein>
<dbReference type="PANTHER" id="PTHR11731">
    <property type="entry name" value="PROTEASE FAMILY S9B,C DIPEPTIDYL-PEPTIDASE IV-RELATED"/>
    <property type="match status" value="1"/>
</dbReference>
<dbReference type="GO" id="GO:0005886">
    <property type="term" value="C:plasma membrane"/>
    <property type="evidence" value="ECO:0007669"/>
    <property type="project" value="TreeGrafter"/>
</dbReference>
<feature type="transmembrane region" description="Helical" evidence="1">
    <location>
        <begin position="115"/>
        <end position="135"/>
    </location>
</feature>